<dbReference type="InterPro" id="IPR036670">
    <property type="entry name" value="SecA_X-link_sf"/>
</dbReference>
<dbReference type="InterPro" id="IPR011130">
    <property type="entry name" value="SecA_preprotein_X-link_dom"/>
</dbReference>
<dbReference type="GO" id="GO:0043952">
    <property type="term" value="P:protein transport by the Sec complex"/>
    <property type="evidence" value="ECO:0007669"/>
    <property type="project" value="TreeGrafter"/>
</dbReference>
<evidence type="ECO:0000256" key="3">
    <source>
        <dbReference type="ARBA" id="ARBA00007650"/>
    </source>
</evidence>
<dbReference type="GO" id="GO:0017038">
    <property type="term" value="P:protein import"/>
    <property type="evidence" value="ECO:0007669"/>
    <property type="project" value="InterPro"/>
</dbReference>
<dbReference type="Gene3D" id="3.40.50.300">
    <property type="entry name" value="P-loop containing nucleotide triphosphate hydrolases"/>
    <property type="match status" value="3"/>
</dbReference>
<dbReference type="SUPFAM" id="SSF81767">
    <property type="entry name" value="Pre-protein crosslinking domain of SecA"/>
    <property type="match status" value="1"/>
</dbReference>
<evidence type="ECO:0000256" key="4">
    <source>
        <dbReference type="ARBA" id="ARBA00022448"/>
    </source>
</evidence>
<dbReference type="InterPro" id="IPR014001">
    <property type="entry name" value="Helicase_ATP-bd"/>
</dbReference>
<dbReference type="InterPro" id="IPR011116">
    <property type="entry name" value="SecA_Wing/Scaffold"/>
</dbReference>
<dbReference type="GO" id="GO:0065002">
    <property type="term" value="P:intracellular protein transmembrane transport"/>
    <property type="evidence" value="ECO:0007669"/>
    <property type="project" value="UniProtKB-UniRule"/>
</dbReference>
<dbReference type="Pfam" id="PF01043">
    <property type="entry name" value="SecA_PP_bind"/>
    <property type="match status" value="1"/>
</dbReference>
<evidence type="ECO:0000256" key="2">
    <source>
        <dbReference type="ARBA" id="ARBA00004170"/>
    </source>
</evidence>
<feature type="domain" description="Helicase ATP-binding" evidence="19">
    <location>
        <begin position="158"/>
        <end position="318"/>
    </location>
</feature>
<dbReference type="PANTHER" id="PTHR30612">
    <property type="entry name" value="SECA INNER MEMBRANE COMPONENT OF SEC PROTEIN SECRETION SYSTEM"/>
    <property type="match status" value="1"/>
</dbReference>
<evidence type="ECO:0000256" key="15">
    <source>
        <dbReference type="HAMAP-Rule" id="MF_01382"/>
    </source>
</evidence>
<evidence type="ECO:0000256" key="14">
    <source>
        <dbReference type="ARBA" id="ARBA00023136"/>
    </source>
</evidence>
<feature type="binding site" evidence="15">
    <location>
        <position position="721"/>
    </location>
    <ligand>
        <name>ATP</name>
        <dbReference type="ChEBI" id="CHEBI:30616"/>
    </ligand>
</feature>
<dbReference type="Gene3D" id="3.10.450.50">
    <property type="match status" value="1"/>
</dbReference>
<evidence type="ECO:0000256" key="11">
    <source>
        <dbReference type="ARBA" id="ARBA00022927"/>
    </source>
</evidence>
<keyword evidence="10 15" id="KW-0067">ATP-binding</keyword>
<evidence type="ECO:0000256" key="8">
    <source>
        <dbReference type="ARBA" id="ARBA00022741"/>
    </source>
</evidence>
<dbReference type="InterPro" id="IPR027417">
    <property type="entry name" value="P-loop_NTPase"/>
</dbReference>
<feature type="coiled-coil region" evidence="17">
    <location>
        <begin position="50"/>
        <end position="118"/>
    </location>
</feature>
<dbReference type="Pfam" id="PF02810">
    <property type="entry name" value="SEC-C"/>
    <property type="match status" value="1"/>
</dbReference>
<dbReference type="Pfam" id="PF07516">
    <property type="entry name" value="SecA_SW"/>
    <property type="match status" value="1"/>
</dbReference>
<dbReference type="InterPro" id="IPR011115">
    <property type="entry name" value="SecA_DEAD"/>
</dbReference>
<dbReference type="NCBIfam" id="NF009536">
    <property type="entry name" value="PRK12901.1"/>
    <property type="match status" value="1"/>
</dbReference>
<evidence type="ECO:0000256" key="5">
    <source>
        <dbReference type="ARBA" id="ARBA00022475"/>
    </source>
</evidence>
<evidence type="ECO:0000256" key="7">
    <source>
        <dbReference type="ARBA" id="ARBA00022723"/>
    </source>
</evidence>
<comment type="subunit">
    <text evidence="15">Monomer and homodimer. Part of the essential Sec protein translocation apparatus which comprises SecA, SecYEG and auxiliary proteins SecDF. Other proteins may also be involved.</text>
</comment>
<dbReference type="InterPro" id="IPR004027">
    <property type="entry name" value="SEC_C_motif"/>
</dbReference>
<dbReference type="GO" id="GO:0005524">
    <property type="term" value="F:ATP binding"/>
    <property type="evidence" value="ECO:0007669"/>
    <property type="project" value="UniProtKB-UniRule"/>
</dbReference>
<keyword evidence="9" id="KW-0862">Zinc</keyword>
<dbReference type="Pfam" id="PF21090">
    <property type="entry name" value="P-loop_SecA"/>
    <property type="match status" value="2"/>
</dbReference>
<keyword evidence="17" id="KW-0175">Coiled coil</keyword>
<dbReference type="SUPFAM" id="SSF52540">
    <property type="entry name" value="P-loop containing nucleoside triphosphate hydrolases"/>
    <property type="match status" value="2"/>
</dbReference>
<feature type="binding site" evidence="15">
    <location>
        <position position="156"/>
    </location>
    <ligand>
        <name>ATP</name>
        <dbReference type="ChEBI" id="CHEBI:30616"/>
    </ligand>
</feature>
<feature type="compositionally biased region" description="Basic and acidic residues" evidence="18">
    <location>
        <begin position="1066"/>
        <end position="1079"/>
    </location>
</feature>
<protein>
    <recommendedName>
        <fullName evidence="15 16">Protein translocase subunit SecA</fullName>
        <ecNumber evidence="15">7.4.2.8</ecNumber>
    </recommendedName>
</protein>
<evidence type="ECO:0000256" key="6">
    <source>
        <dbReference type="ARBA" id="ARBA00022490"/>
    </source>
</evidence>
<keyword evidence="4 15" id="KW-0813">Transport</keyword>
<dbReference type="Gene3D" id="3.90.1440.10">
    <property type="entry name" value="SecA, preprotein cross-linking domain"/>
    <property type="match status" value="1"/>
</dbReference>
<dbReference type="PROSITE" id="PS01312">
    <property type="entry name" value="SECA"/>
    <property type="match status" value="1"/>
</dbReference>
<dbReference type="SMART" id="SM00490">
    <property type="entry name" value="HELICc"/>
    <property type="match status" value="1"/>
</dbReference>
<name>A0A1M6XBI5_9BACT</name>
<evidence type="ECO:0000256" key="17">
    <source>
        <dbReference type="SAM" id="Coils"/>
    </source>
</evidence>
<dbReference type="FunFam" id="3.40.50.300:FF:000246">
    <property type="entry name" value="Preprotein translocase subunit SecA"/>
    <property type="match status" value="1"/>
</dbReference>
<dbReference type="PROSITE" id="PS51192">
    <property type="entry name" value="HELICASE_ATP_BIND_1"/>
    <property type="match status" value="1"/>
</dbReference>
<comment type="subcellular location">
    <subcellularLocation>
        <location evidence="15">Cell membrane</location>
        <topology evidence="15">Peripheral membrane protein</topology>
        <orientation evidence="15">Cytoplasmic side</orientation>
    </subcellularLocation>
    <subcellularLocation>
        <location evidence="15">Cytoplasm</location>
    </subcellularLocation>
    <subcellularLocation>
        <location evidence="2">Membrane</location>
        <topology evidence="2">Peripheral membrane protein</topology>
    </subcellularLocation>
    <text evidence="15">Distribution is 50-50.</text>
</comment>
<evidence type="ECO:0000313" key="22">
    <source>
        <dbReference type="EMBL" id="SHL03306.1"/>
    </source>
</evidence>
<evidence type="ECO:0000313" key="23">
    <source>
        <dbReference type="Proteomes" id="UP000185812"/>
    </source>
</evidence>
<evidence type="ECO:0000256" key="1">
    <source>
        <dbReference type="ARBA" id="ARBA00001947"/>
    </source>
</evidence>
<accession>A0A1M6XBI5</accession>
<keyword evidence="11 15" id="KW-0653">Protein transport</keyword>
<keyword evidence="12 15" id="KW-1278">Translocase</keyword>
<evidence type="ECO:0000259" key="21">
    <source>
        <dbReference type="PROSITE" id="PS51196"/>
    </source>
</evidence>
<dbReference type="HAMAP" id="MF_01382">
    <property type="entry name" value="SecA"/>
    <property type="match status" value="1"/>
</dbReference>
<dbReference type="CDD" id="cd17928">
    <property type="entry name" value="DEXDc_SecA"/>
    <property type="match status" value="1"/>
</dbReference>
<dbReference type="InterPro" id="IPR020937">
    <property type="entry name" value="SecA_CS"/>
</dbReference>
<feature type="region of interest" description="Disordered" evidence="18">
    <location>
        <begin position="1058"/>
        <end position="1079"/>
    </location>
</feature>
<dbReference type="Proteomes" id="UP000185812">
    <property type="component" value="Unassembled WGS sequence"/>
</dbReference>
<keyword evidence="7" id="KW-0479">Metal-binding</keyword>
<evidence type="ECO:0000256" key="9">
    <source>
        <dbReference type="ARBA" id="ARBA00022833"/>
    </source>
</evidence>
<evidence type="ECO:0000259" key="19">
    <source>
        <dbReference type="PROSITE" id="PS51192"/>
    </source>
</evidence>
<comment type="function">
    <text evidence="15">Part of the Sec protein translocase complex. Interacts with the SecYEG preprotein conducting channel. Has a central role in coupling the hydrolysis of ATP to the transfer of proteins into and across the cell membrane, serving as an ATP-driven molecular motor driving the stepwise translocation of polypeptide chains across the membrane.</text>
</comment>
<comment type="similarity">
    <text evidence="3 15 16">Belongs to the SecA family.</text>
</comment>
<dbReference type="InterPro" id="IPR001650">
    <property type="entry name" value="Helicase_C-like"/>
</dbReference>
<keyword evidence="8 15" id="KW-0547">Nucleotide-binding</keyword>
<proteinExistence type="inferred from homology"/>
<dbReference type="SMART" id="SM00957">
    <property type="entry name" value="SecA_DEAD"/>
    <property type="match status" value="1"/>
</dbReference>
<keyword evidence="6 15" id="KW-0963">Cytoplasm</keyword>
<sequence>MFDFLKRLFGDRNERELKKLWPIVHKVNAYAEQFQALSDEELRAKTDEFKRRIKEAVADIEARKAEIEARLRGEGVDVSGNGHAEAEELSPEERERLYEELDELEEEWLERVERKLDELLPEAFAVVKEACRRMLGKEWMAGGQKIVWDMVPYDVQILGGIVLHQGKIAEMKTGEGKTLVAVMPVYLNALAGRGVHVVTVNPYLAQRDAEWMGPIYEFLGLTVDVIDRYEPHSEGRRRAYQADITYGTNNEFGFDYLRDHSFVIDPDQLVQRGHHYAIVDEVDSVLIDEARTPLIISGPVPQSGDERFTELKPVIEKLVYLQQRLVAQLVAEAERKLKERDRALEAGDRKRASELEEEAGLALLRVARGFPRNKRFMKLKTEPGVETLLQRTEAFYLQENAKNMPFVDEVLYFALDEKNHTIELTEKGLDEIARIAGQDRDMFVLPDLGEETARIEQEYQEKLRQLEEELARRTDLSEEKRRNKLENDRRLLRKELEEKKRELYNRYAERAERLHAVEQLLRAYTLYERDVEYIVQDGKVLIVDEHTGRVLPGRRYSDGLHQAIEAKEGVKVQAATQTYATITLQNYFRMYHKLAGMTGTAITEAEEFYKIYGLDVIVIPTHKPVIRVDHEDLVFRTKREKFQAVIQKIKEYHKKGQPVLVGTTSVEVSEMLSRMLKREGIPHNVLNARRDRAKQEAMIIAQAGQKGAVTIATNMAGRGTDIKLGPGVKELGGLAIIGTERHESRRIDLQLRGRAGRQGDPGESQFYVSLEDDLMRLFGSDRIARIMDRLKMEEGEVITHPWVTKSIERAQKKVEQNNFAIRKRQLEFDDVLDAQRRVIYSRRRHALTGERISHDVFEMLRDVLGQIVERHYKEGDLEGLREEVLRTFAFDFEMTPEEFARLGEDGVFDRLYQAALDFYRRKREMLAEPFYERLQAFLNQDGLEQKPDRVVVDFTDGRRILRAVARVDEALRTRGQEINNALERAALLHFIDEHWTEHLRELDELKEGINLRAFGQRDPLVEYKVEGFKLFQQTLDKINRDAISFIFRAGPLVETRPAPSAVAPRRRLDPSRARVQHESVDSYGVRVRARTPADAAARRDPTVKEQPVVVGTKIGRNDPCPCGSGKKYKHCCGRNR</sequence>
<feature type="binding site" evidence="15">
    <location>
        <begin position="174"/>
        <end position="178"/>
    </location>
    <ligand>
        <name>ATP</name>
        <dbReference type="ChEBI" id="CHEBI:30616"/>
    </ligand>
</feature>
<keyword evidence="5 15" id="KW-1003">Cell membrane</keyword>
<dbReference type="EC" id="7.4.2.8" evidence="15"/>
<feature type="domain" description="Helicase C-terminal" evidence="20">
    <location>
        <begin position="641"/>
        <end position="815"/>
    </location>
</feature>
<dbReference type="SMART" id="SM00958">
    <property type="entry name" value="SecA_PP_bind"/>
    <property type="match status" value="1"/>
</dbReference>
<dbReference type="GO" id="GO:0031522">
    <property type="term" value="C:cell envelope Sec protein transport complex"/>
    <property type="evidence" value="ECO:0007669"/>
    <property type="project" value="TreeGrafter"/>
</dbReference>
<dbReference type="PROSITE" id="PS51194">
    <property type="entry name" value="HELICASE_CTER"/>
    <property type="match status" value="1"/>
</dbReference>
<evidence type="ECO:0000259" key="20">
    <source>
        <dbReference type="PROSITE" id="PS51194"/>
    </source>
</evidence>
<dbReference type="STRING" id="633813.SAMN04488087_2578"/>
<dbReference type="InterPro" id="IPR044722">
    <property type="entry name" value="SecA_SF2_C"/>
</dbReference>
<dbReference type="EMBL" id="FRAU01000010">
    <property type="protein sequence ID" value="SHL03306.1"/>
    <property type="molecule type" value="Genomic_DNA"/>
</dbReference>
<dbReference type="InterPro" id="IPR000185">
    <property type="entry name" value="SecA"/>
</dbReference>
<keyword evidence="14 15" id="KW-0472">Membrane</keyword>
<dbReference type="NCBIfam" id="TIGR00963">
    <property type="entry name" value="secA"/>
    <property type="match status" value="1"/>
</dbReference>
<gene>
    <name evidence="15" type="primary">secA</name>
    <name evidence="22" type="ORF">SAMN04488087_2578</name>
</gene>
<feature type="coiled-coil region" evidence="17">
    <location>
        <begin position="449"/>
        <end position="513"/>
    </location>
</feature>
<dbReference type="AlphaFoldDB" id="A0A1M6XBI5"/>
<dbReference type="SUPFAM" id="SSF81886">
    <property type="entry name" value="Helical scaffold and wing domains of SecA"/>
    <property type="match status" value="1"/>
</dbReference>
<dbReference type="PROSITE" id="PS51196">
    <property type="entry name" value="SECA_MOTOR_DEAD"/>
    <property type="match status" value="1"/>
</dbReference>
<evidence type="ECO:0000256" key="10">
    <source>
        <dbReference type="ARBA" id="ARBA00022840"/>
    </source>
</evidence>
<dbReference type="Gene3D" id="1.10.3060.10">
    <property type="entry name" value="Helical scaffold and wing domains of SecA"/>
    <property type="match status" value="1"/>
</dbReference>
<dbReference type="PRINTS" id="PR00906">
    <property type="entry name" value="SECA"/>
</dbReference>
<dbReference type="PANTHER" id="PTHR30612:SF0">
    <property type="entry name" value="CHLOROPLAST PROTEIN-TRANSPORTING ATPASE"/>
    <property type="match status" value="1"/>
</dbReference>
<dbReference type="OrthoDB" id="9805579at2"/>
<dbReference type="GO" id="GO:0006605">
    <property type="term" value="P:protein targeting"/>
    <property type="evidence" value="ECO:0007669"/>
    <property type="project" value="UniProtKB-UniRule"/>
</dbReference>
<dbReference type="Pfam" id="PF07517">
    <property type="entry name" value="SecA_DEAD"/>
    <property type="match status" value="1"/>
</dbReference>
<keyword evidence="23" id="KW-1185">Reference proteome</keyword>
<dbReference type="FunFam" id="3.40.50.300:FF:000429">
    <property type="entry name" value="Preprotein translocase subunit SecA"/>
    <property type="match status" value="1"/>
</dbReference>
<dbReference type="RefSeq" id="WP_072716380.1">
    <property type="nucleotide sequence ID" value="NZ_FRAU01000010.1"/>
</dbReference>
<dbReference type="CDD" id="cd18803">
    <property type="entry name" value="SF2_C_secA"/>
    <property type="match status" value="1"/>
</dbReference>
<feature type="domain" description="SecA family profile" evidence="21">
    <location>
        <begin position="2"/>
        <end position="799"/>
    </location>
</feature>
<organism evidence="22 23">
    <name type="scientific">Rhodothermus profundi</name>
    <dbReference type="NCBI Taxonomy" id="633813"/>
    <lineage>
        <taxon>Bacteria</taxon>
        <taxon>Pseudomonadati</taxon>
        <taxon>Rhodothermota</taxon>
        <taxon>Rhodothermia</taxon>
        <taxon>Rhodothermales</taxon>
        <taxon>Rhodothermaceae</taxon>
        <taxon>Rhodothermus</taxon>
    </lineage>
</organism>
<reference evidence="23" key="1">
    <citation type="submission" date="2016-11" db="EMBL/GenBank/DDBJ databases">
        <authorList>
            <person name="Varghese N."/>
            <person name="Submissions S."/>
        </authorList>
    </citation>
    <scope>NUCLEOTIDE SEQUENCE [LARGE SCALE GENOMIC DNA]</scope>
    <source>
        <strain evidence="23">DSM 22212</strain>
    </source>
</reference>
<dbReference type="GO" id="GO:0046872">
    <property type="term" value="F:metal ion binding"/>
    <property type="evidence" value="ECO:0007669"/>
    <property type="project" value="UniProtKB-KW"/>
</dbReference>
<comment type="cofactor">
    <cofactor evidence="1">
        <name>Zn(2+)</name>
        <dbReference type="ChEBI" id="CHEBI:29105"/>
    </cofactor>
</comment>
<keyword evidence="13 15" id="KW-0811">Translocation</keyword>
<evidence type="ECO:0000256" key="16">
    <source>
        <dbReference type="RuleBase" id="RU003874"/>
    </source>
</evidence>
<dbReference type="GO" id="GO:0005886">
    <property type="term" value="C:plasma membrane"/>
    <property type="evidence" value="ECO:0007669"/>
    <property type="project" value="UniProtKB-SubCell"/>
</dbReference>
<evidence type="ECO:0000256" key="12">
    <source>
        <dbReference type="ARBA" id="ARBA00022967"/>
    </source>
</evidence>
<dbReference type="InterPro" id="IPR036266">
    <property type="entry name" value="SecA_Wing/Scaffold_sf"/>
</dbReference>
<comment type="catalytic activity">
    <reaction evidence="15">
        <text>ATP + H2O + cellular proteinSide 1 = ADP + phosphate + cellular proteinSide 2.</text>
        <dbReference type="EC" id="7.4.2.8"/>
    </reaction>
</comment>
<dbReference type="GO" id="GO:0008564">
    <property type="term" value="F:protein-exporting ATPase activity"/>
    <property type="evidence" value="ECO:0007669"/>
    <property type="project" value="UniProtKB-EC"/>
</dbReference>
<dbReference type="GO" id="GO:0005829">
    <property type="term" value="C:cytosol"/>
    <property type="evidence" value="ECO:0007669"/>
    <property type="project" value="TreeGrafter"/>
</dbReference>
<dbReference type="InterPro" id="IPR014018">
    <property type="entry name" value="SecA_motor_DEAD"/>
</dbReference>
<evidence type="ECO:0000256" key="13">
    <source>
        <dbReference type="ARBA" id="ARBA00023010"/>
    </source>
</evidence>
<evidence type="ECO:0000256" key="18">
    <source>
        <dbReference type="SAM" id="MobiDB-lite"/>
    </source>
</evidence>